<evidence type="ECO:0000259" key="6">
    <source>
        <dbReference type="PROSITE" id="PS50850"/>
    </source>
</evidence>
<dbReference type="SUPFAM" id="SSF103473">
    <property type="entry name" value="MFS general substrate transporter"/>
    <property type="match status" value="1"/>
</dbReference>
<comment type="subcellular location">
    <subcellularLocation>
        <location evidence="1">Membrane</location>
        <topology evidence="1">Multi-pass membrane protein</topology>
    </subcellularLocation>
</comment>
<evidence type="ECO:0000256" key="2">
    <source>
        <dbReference type="ARBA" id="ARBA00022692"/>
    </source>
</evidence>
<comment type="caution">
    <text evidence="7">The sequence shown here is derived from an EMBL/GenBank/DDBJ whole genome shotgun (WGS) entry which is preliminary data.</text>
</comment>
<feature type="transmembrane region" description="Helical" evidence="5">
    <location>
        <begin position="168"/>
        <end position="185"/>
    </location>
</feature>
<dbReference type="GO" id="GO:0016020">
    <property type="term" value="C:membrane"/>
    <property type="evidence" value="ECO:0007669"/>
    <property type="project" value="UniProtKB-SubCell"/>
</dbReference>
<organism evidence="7">
    <name type="scientific">mine drainage metagenome</name>
    <dbReference type="NCBI Taxonomy" id="410659"/>
    <lineage>
        <taxon>unclassified sequences</taxon>
        <taxon>metagenomes</taxon>
        <taxon>ecological metagenomes</taxon>
    </lineage>
</organism>
<feature type="transmembrane region" description="Helical" evidence="5">
    <location>
        <begin position="78"/>
        <end position="96"/>
    </location>
</feature>
<gene>
    <name evidence="7" type="primary">ybjJ_2</name>
    <name evidence="7" type="ORF">GALL_248390</name>
</gene>
<protein>
    <submittedName>
        <fullName evidence="7">Inner membrane protein YbjJ</fullName>
    </submittedName>
</protein>
<dbReference type="PANTHER" id="PTHR23514">
    <property type="entry name" value="BYPASS OF STOP CODON PROTEIN 6"/>
    <property type="match status" value="1"/>
</dbReference>
<reference evidence="7" key="1">
    <citation type="submission" date="2016-10" db="EMBL/GenBank/DDBJ databases">
        <title>Sequence of Gallionella enrichment culture.</title>
        <authorList>
            <person name="Poehlein A."/>
            <person name="Muehling M."/>
            <person name="Daniel R."/>
        </authorList>
    </citation>
    <scope>NUCLEOTIDE SEQUENCE</scope>
</reference>
<evidence type="ECO:0000256" key="5">
    <source>
        <dbReference type="SAM" id="Phobius"/>
    </source>
</evidence>
<feature type="transmembrane region" description="Helical" evidence="5">
    <location>
        <begin position="331"/>
        <end position="352"/>
    </location>
</feature>
<dbReference type="InterPro" id="IPR020846">
    <property type="entry name" value="MFS_dom"/>
</dbReference>
<feature type="transmembrane region" description="Helical" evidence="5">
    <location>
        <begin position="273"/>
        <end position="295"/>
    </location>
</feature>
<feature type="transmembrane region" description="Helical" evidence="5">
    <location>
        <begin position="12"/>
        <end position="31"/>
    </location>
</feature>
<dbReference type="AlphaFoldDB" id="A0A1J5RAW3"/>
<dbReference type="PANTHER" id="PTHR23514:SF13">
    <property type="entry name" value="INNER MEMBRANE PROTEIN YBJJ"/>
    <property type="match status" value="1"/>
</dbReference>
<name>A0A1J5RAW3_9ZZZZ</name>
<dbReference type="Gene3D" id="1.20.1250.20">
    <property type="entry name" value="MFS general substrate transporter like domains"/>
    <property type="match status" value="1"/>
</dbReference>
<keyword evidence="4 5" id="KW-0472">Membrane</keyword>
<keyword evidence="2 5" id="KW-0812">Transmembrane</keyword>
<dbReference type="PROSITE" id="PS50850">
    <property type="entry name" value="MFS"/>
    <property type="match status" value="1"/>
</dbReference>
<sequence>MEIISITELRRNRWALGFFFFISGLRFASWASRIPDIQSQLHLSDATLGSVLFALPAGSMSGLPISGYLVAKFGSRKMLLLSTIIFPVSMIGIGLANSSILLAVQLYFLGMSGNLMNICVNTQAVSVEALYKKSIMASFHGLWSLGGFSGALIGTFMVSAHINPLHHFIEVGIAGLILGSCIYPFTLKKETAAKQKSKFFVKPDAYLLAIGFIALGSMVCEGTMFDWSGVYFLKVLKASSQLRLLGYVSFMSAMASGRFIGDTLITKFGTKKVLQTSGIVISSGLMLAVIFPYIITSTIGFLMVGFGVSSIVPLCFAMAGRSKKMAPSLAIAAVSSIGFLGFLMGPPLIGYIAQVSSLRISFTVIACLGASIYFTAPRLKEE</sequence>
<dbReference type="GO" id="GO:0022857">
    <property type="term" value="F:transmembrane transporter activity"/>
    <property type="evidence" value="ECO:0007669"/>
    <property type="project" value="InterPro"/>
</dbReference>
<feature type="transmembrane region" description="Helical" evidence="5">
    <location>
        <begin position="102"/>
        <end position="120"/>
    </location>
</feature>
<dbReference type="CDD" id="cd17393">
    <property type="entry name" value="MFS_MosC_like"/>
    <property type="match status" value="1"/>
</dbReference>
<feature type="transmembrane region" description="Helical" evidence="5">
    <location>
        <begin position="141"/>
        <end position="162"/>
    </location>
</feature>
<dbReference type="InterPro" id="IPR051788">
    <property type="entry name" value="MFS_Transporter"/>
</dbReference>
<feature type="transmembrane region" description="Helical" evidence="5">
    <location>
        <begin position="244"/>
        <end position="261"/>
    </location>
</feature>
<dbReference type="EMBL" id="MLJW01000212">
    <property type="protein sequence ID" value="OIQ93224.1"/>
    <property type="molecule type" value="Genomic_DNA"/>
</dbReference>
<accession>A0A1J5RAW3</accession>
<proteinExistence type="predicted"/>
<evidence type="ECO:0000256" key="1">
    <source>
        <dbReference type="ARBA" id="ARBA00004141"/>
    </source>
</evidence>
<feature type="transmembrane region" description="Helical" evidence="5">
    <location>
        <begin position="51"/>
        <end position="71"/>
    </location>
</feature>
<feature type="domain" description="Major facilitator superfamily (MFS) profile" evidence="6">
    <location>
        <begin position="12"/>
        <end position="382"/>
    </location>
</feature>
<evidence type="ECO:0000256" key="4">
    <source>
        <dbReference type="ARBA" id="ARBA00023136"/>
    </source>
</evidence>
<dbReference type="Pfam" id="PF07690">
    <property type="entry name" value="MFS_1"/>
    <property type="match status" value="1"/>
</dbReference>
<feature type="transmembrane region" description="Helical" evidence="5">
    <location>
        <begin position="205"/>
        <end position="224"/>
    </location>
</feature>
<feature type="transmembrane region" description="Helical" evidence="5">
    <location>
        <begin position="358"/>
        <end position="376"/>
    </location>
</feature>
<keyword evidence="3 5" id="KW-1133">Transmembrane helix</keyword>
<feature type="transmembrane region" description="Helical" evidence="5">
    <location>
        <begin position="301"/>
        <end position="319"/>
    </location>
</feature>
<evidence type="ECO:0000256" key="3">
    <source>
        <dbReference type="ARBA" id="ARBA00022989"/>
    </source>
</evidence>
<dbReference type="InterPro" id="IPR011701">
    <property type="entry name" value="MFS"/>
</dbReference>
<dbReference type="InterPro" id="IPR036259">
    <property type="entry name" value="MFS_trans_sf"/>
</dbReference>
<evidence type="ECO:0000313" key="7">
    <source>
        <dbReference type="EMBL" id="OIQ93224.1"/>
    </source>
</evidence>